<dbReference type="EMBL" id="DS674308">
    <property type="protein sequence ID" value="EEC03778.1"/>
    <property type="molecule type" value="Genomic_DNA"/>
</dbReference>
<comment type="subcellular location">
    <subcellularLocation>
        <location evidence="1">Membrane</location>
        <topology evidence="1">Multi-pass membrane protein</topology>
    </subcellularLocation>
</comment>
<gene>
    <name evidence="5" type="ORF">IscW_ISCW002448</name>
</gene>
<dbReference type="EnsemblMetazoa" id="ISCW002448-RA">
    <property type="protein sequence ID" value="ISCW002448-PA"/>
    <property type="gene ID" value="ISCW002448"/>
</dbReference>
<dbReference type="InterPro" id="IPR011701">
    <property type="entry name" value="MFS"/>
</dbReference>
<evidence type="ECO:0000256" key="3">
    <source>
        <dbReference type="SAM" id="SignalP"/>
    </source>
</evidence>
<keyword evidence="2" id="KW-1133">Transmembrane helix</keyword>
<dbReference type="GO" id="GO:0008028">
    <property type="term" value="F:monocarboxylic acid transmembrane transporter activity"/>
    <property type="evidence" value="ECO:0000318"/>
    <property type="project" value="GO_Central"/>
</dbReference>
<dbReference type="PANTHER" id="PTHR11360:SF303">
    <property type="entry name" value="MAJOR FACILITATOR SUPERFAMILY (MFS) PROFILE DOMAIN-CONTAINING PROTEIN"/>
    <property type="match status" value="1"/>
</dbReference>
<feature type="domain" description="Major facilitator superfamily (MFS) profile" evidence="4">
    <location>
        <begin position="4"/>
        <end position="415"/>
    </location>
</feature>
<evidence type="ECO:0000313" key="6">
    <source>
        <dbReference type="EnsemblMetazoa" id="ISCW002448-PA"/>
    </source>
</evidence>
<keyword evidence="3" id="KW-0732">Signal</keyword>
<dbReference type="InterPro" id="IPR050327">
    <property type="entry name" value="Proton-linked_MCT"/>
</dbReference>
<reference evidence="6" key="2">
    <citation type="submission" date="2020-05" db="UniProtKB">
        <authorList>
            <consortium name="EnsemblMetazoa"/>
        </authorList>
    </citation>
    <scope>IDENTIFICATION</scope>
    <source>
        <strain evidence="6">wikel</strain>
    </source>
</reference>
<name>B7PB06_IXOSC</name>
<dbReference type="PROSITE" id="PS50850">
    <property type="entry name" value="MFS"/>
    <property type="match status" value="1"/>
</dbReference>
<dbReference type="InterPro" id="IPR020846">
    <property type="entry name" value="MFS_dom"/>
</dbReference>
<feature type="transmembrane region" description="Helical" evidence="2">
    <location>
        <begin position="103"/>
        <end position="121"/>
    </location>
</feature>
<dbReference type="FunFam" id="1.20.1250.20:FF:000867">
    <property type="entry name" value="Monocarboxylate transporter, putative"/>
    <property type="match status" value="1"/>
</dbReference>
<organism>
    <name type="scientific">Ixodes scapularis</name>
    <name type="common">Black-legged tick</name>
    <name type="synonym">Deer tick</name>
    <dbReference type="NCBI Taxonomy" id="6945"/>
    <lineage>
        <taxon>Eukaryota</taxon>
        <taxon>Metazoa</taxon>
        <taxon>Ecdysozoa</taxon>
        <taxon>Arthropoda</taxon>
        <taxon>Chelicerata</taxon>
        <taxon>Arachnida</taxon>
        <taxon>Acari</taxon>
        <taxon>Parasitiformes</taxon>
        <taxon>Ixodida</taxon>
        <taxon>Ixodoidea</taxon>
        <taxon>Ixodidae</taxon>
        <taxon>Ixodinae</taxon>
        <taxon>Ixodes</taxon>
    </lineage>
</organism>
<feature type="transmembrane region" description="Helical" evidence="2">
    <location>
        <begin position="73"/>
        <end position="97"/>
    </location>
</feature>
<feature type="signal peptide" evidence="3">
    <location>
        <begin position="1"/>
        <end position="26"/>
    </location>
</feature>
<feature type="transmembrane region" description="Helical" evidence="2">
    <location>
        <begin position="325"/>
        <end position="348"/>
    </location>
</feature>
<dbReference type="FunFam" id="1.20.1250.20:FF:000462">
    <property type="entry name" value="Monocarboxylate transporter, putative"/>
    <property type="match status" value="1"/>
</dbReference>
<evidence type="ECO:0000256" key="2">
    <source>
        <dbReference type="SAM" id="Phobius"/>
    </source>
</evidence>
<dbReference type="Pfam" id="PF07690">
    <property type="entry name" value="MFS_1"/>
    <property type="match status" value="1"/>
</dbReference>
<dbReference type="InterPro" id="IPR036259">
    <property type="entry name" value="MFS_trans_sf"/>
</dbReference>
<keyword evidence="7" id="KW-1185">Reference proteome</keyword>
<feature type="transmembrane region" description="Helical" evidence="2">
    <location>
        <begin position="133"/>
        <end position="157"/>
    </location>
</feature>
<proteinExistence type="predicted"/>
<evidence type="ECO:0000313" key="5">
    <source>
        <dbReference type="EMBL" id="EEC03778.1"/>
    </source>
</evidence>
<feature type="transmembrane region" description="Helical" evidence="2">
    <location>
        <begin position="269"/>
        <end position="287"/>
    </location>
</feature>
<keyword evidence="2" id="KW-0472">Membrane</keyword>
<evidence type="ECO:0000256" key="1">
    <source>
        <dbReference type="ARBA" id="ARBA00004141"/>
    </source>
</evidence>
<dbReference type="AlphaFoldDB" id="B7PB06"/>
<feature type="transmembrane region" description="Helical" evidence="2">
    <location>
        <begin position="392"/>
        <end position="411"/>
    </location>
</feature>
<feature type="transmembrane region" description="Helical" evidence="2">
    <location>
        <begin position="42"/>
        <end position="61"/>
    </location>
</feature>
<dbReference type="Gene3D" id="1.20.1250.20">
    <property type="entry name" value="MFS general substrate transporter like domains"/>
    <property type="match status" value="2"/>
</dbReference>
<dbReference type="VEuPathDB" id="VectorBase:ISCW002448"/>
<keyword evidence="2" id="KW-0812">Transmembrane</keyword>
<feature type="chain" id="PRO_5010825947" evidence="3">
    <location>
        <begin position="27"/>
        <end position="431"/>
    </location>
</feature>
<reference evidence="5 7" key="1">
    <citation type="submission" date="2008-03" db="EMBL/GenBank/DDBJ databases">
        <title>Annotation of Ixodes scapularis.</title>
        <authorList>
            <consortium name="Ixodes scapularis Genome Project Consortium"/>
            <person name="Caler E."/>
            <person name="Hannick L.I."/>
            <person name="Bidwell S."/>
            <person name="Joardar V."/>
            <person name="Thiagarajan M."/>
            <person name="Amedeo P."/>
            <person name="Galinsky K.J."/>
            <person name="Schobel S."/>
            <person name="Inman J."/>
            <person name="Hostetler J."/>
            <person name="Miller J."/>
            <person name="Hammond M."/>
            <person name="Megy K."/>
            <person name="Lawson D."/>
            <person name="Kodira C."/>
            <person name="Sutton G."/>
            <person name="Meyer J."/>
            <person name="Hill C.A."/>
            <person name="Birren B."/>
            <person name="Nene V."/>
            <person name="Collins F."/>
            <person name="Alarcon-Chaidez F."/>
            <person name="Wikel S."/>
            <person name="Strausberg R."/>
        </authorList>
    </citation>
    <scope>NUCLEOTIDE SEQUENCE [LARGE SCALE GENOMIC DNA]</scope>
    <source>
        <strain evidence="7">Wikel</strain>
        <strain evidence="5">Wikel colony</strain>
    </source>
</reference>
<dbReference type="InParanoid" id="B7PB06"/>
<protein>
    <submittedName>
        <fullName evidence="5 6">Monocarboxylate transporter, putative</fullName>
    </submittedName>
</protein>
<evidence type="ECO:0000313" key="7">
    <source>
        <dbReference type="Proteomes" id="UP000001555"/>
    </source>
</evidence>
<sequence length="431" mass="47381">MDSSWRIAILAAVMAFFGLSSNRSSGYFYTELMNEFNIDRGTASWPVCVLGTLTDTGGVFAGPLARRYSTSSVMICGAVFTSVGMLSSAFAPSITWFTITMGLLHGIGAGTLYTMLQVILSRSFDKYRATAHGIMYIGASLSALVGPQFLFFLLRSYNFRSSVLLYGGILLHTIPISFLFRFVPCANASKETHITVFSISENNTMVETRKNTNENAAEKVSIRQVVQPVLRLPIYYVVTLAWLVTCYNVEIFVATVLDYAVDKGASHSDAVFILSYISLADLVGRVLPLVADHQFVRRSTFTACNFFMMGASVTCMPFVTSYGAFVGVAVLVSCSTGCAMSICGVLLADYVCLDHLEVSYGLMGLLCAPLLLVKPFLIGYFRDRLGSYDDLYYILAGLIFSLCLLWGLVAFSERRTSKRNELKTNKDAVFK</sequence>
<accession>B7PB06</accession>
<dbReference type="PaxDb" id="6945-B7PB06"/>
<dbReference type="GO" id="GO:0005886">
    <property type="term" value="C:plasma membrane"/>
    <property type="evidence" value="ECO:0000318"/>
    <property type="project" value="GO_Central"/>
</dbReference>
<dbReference type="OrthoDB" id="6499973at2759"/>
<dbReference type="HOGENOM" id="CLU_001265_59_2_1"/>
<feature type="transmembrane region" description="Helical" evidence="2">
    <location>
        <begin position="163"/>
        <end position="183"/>
    </location>
</feature>
<feature type="transmembrane region" description="Helical" evidence="2">
    <location>
        <begin position="299"/>
        <end position="319"/>
    </location>
</feature>
<feature type="transmembrane region" description="Helical" evidence="2">
    <location>
        <begin position="360"/>
        <end position="380"/>
    </location>
</feature>
<dbReference type="SUPFAM" id="SSF103473">
    <property type="entry name" value="MFS general substrate transporter"/>
    <property type="match status" value="1"/>
</dbReference>
<dbReference type="PANTHER" id="PTHR11360">
    <property type="entry name" value="MONOCARBOXYLATE TRANSPORTER"/>
    <property type="match status" value="1"/>
</dbReference>
<feature type="transmembrane region" description="Helical" evidence="2">
    <location>
        <begin position="234"/>
        <end position="257"/>
    </location>
</feature>
<dbReference type="VEuPathDB" id="VectorBase:ISCP_034199"/>
<dbReference type="VEuPathDB" id="VectorBase:ISCI002448"/>
<dbReference type="EMBL" id="ABJB010681279">
    <property type="status" value="NOT_ANNOTATED_CDS"/>
    <property type="molecule type" value="Genomic_DNA"/>
</dbReference>
<evidence type="ECO:0000259" key="4">
    <source>
        <dbReference type="PROSITE" id="PS50850"/>
    </source>
</evidence>
<dbReference type="Proteomes" id="UP000001555">
    <property type="component" value="Unassembled WGS sequence"/>
</dbReference>